<comment type="caution">
    <text evidence="2">The sequence shown here is derived from an EMBL/GenBank/DDBJ whole genome shotgun (WGS) entry which is preliminary data.</text>
</comment>
<accession>A0A974A1C7</accession>
<evidence type="ECO:0000313" key="2">
    <source>
        <dbReference type="EMBL" id="NVI44940.1"/>
    </source>
</evidence>
<protein>
    <submittedName>
        <fullName evidence="2">Phage portal protein</fullName>
    </submittedName>
</protein>
<feature type="region of interest" description="Disordered" evidence="1">
    <location>
        <begin position="489"/>
        <end position="526"/>
    </location>
</feature>
<dbReference type="InterPro" id="IPR006429">
    <property type="entry name" value="Phage_lambda_portal"/>
</dbReference>
<gene>
    <name evidence="2" type="ORF">HAP48_018685</name>
</gene>
<name>A0A974A1C7_9BRAD</name>
<dbReference type="AlphaFoldDB" id="A0A974A1C7"/>
<evidence type="ECO:0000256" key="1">
    <source>
        <dbReference type="SAM" id="MobiDB-lite"/>
    </source>
</evidence>
<sequence>MLAEGLLGKMGLVRPTNQFDPFSSAAGSTSGGFDGGRYRRRLASWKPTQYSINTIMAAQGPLLRMRCRDLLRNSAHAVAARENFVANLIGAGIKPSSLITDDPELRKQVMEVWMDWTDEADADGLTDFYGMQSVVASALFEAGEIFVRLRSRRLEDGLTVPLQVELLESEMCPYWLNQIASNGNYIMNGVEFDYVAKRVAYWFFPGHPGDAPVDPQVYLNMQPVRVPADQVLHIFRPTRPGQVRGVPLVSAAMTRLFFLDQYDDAELERKKIAALFAGFVTSPAPEDILPAPAMTDAEQPMELGVGLGGLEPGTMQALLPGEDVKFSEPADVGGSYEAFQYRQQLAAFSAMGVPYMIGTGDTRRASYSSLRGVIVEYRRRLEQLQYNIIVHQFCRPVWRRWFNDAVLTAAIPVTTADYVGNEKVMTRAKWIAPRFEWVDPLKDRQAEKLAVDAGFKSRSDVIEAEGYDPEENDQRIAADKERAEDLGLAFPVLQAAASQPDDPNADPQEQADASQDLGDGNDQQAA</sequence>
<dbReference type="EMBL" id="JAAOLE020000001">
    <property type="protein sequence ID" value="NVI44940.1"/>
    <property type="molecule type" value="Genomic_DNA"/>
</dbReference>
<organism evidence="2">
    <name type="scientific">Bradyrhizobium septentrionale</name>
    <dbReference type="NCBI Taxonomy" id="1404411"/>
    <lineage>
        <taxon>Bacteria</taxon>
        <taxon>Pseudomonadati</taxon>
        <taxon>Pseudomonadota</taxon>
        <taxon>Alphaproteobacteria</taxon>
        <taxon>Hyphomicrobiales</taxon>
        <taxon>Nitrobacteraceae</taxon>
        <taxon>Bradyrhizobium</taxon>
    </lineage>
</organism>
<dbReference type="RefSeq" id="WP_166204364.1">
    <property type="nucleotide sequence ID" value="NZ_CP088285.1"/>
</dbReference>
<dbReference type="GO" id="GO:0019068">
    <property type="term" value="P:virion assembly"/>
    <property type="evidence" value="ECO:0007669"/>
    <property type="project" value="InterPro"/>
</dbReference>
<dbReference type="NCBIfam" id="TIGR01539">
    <property type="entry name" value="portal_lambda"/>
    <property type="match status" value="1"/>
</dbReference>
<dbReference type="GO" id="GO:0005198">
    <property type="term" value="F:structural molecule activity"/>
    <property type="evidence" value="ECO:0007669"/>
    <property type="project" value="InterPro"/>
</dbReference>
<dbReference type="Pfam" id="PF05136">
    <property type="entry name" value="Phage_portal_2"/>
    <property type="match status" value="1"/>
</dbReference>
<proteinExistence type="predicted"/>
<reference evidence="2" key="1">
    <citation type="submission" date="2020-06" db="EMBL/GenBank/DDBJ databases">
        <title>Whole Genome Sequence of Bradyrhizobium sp. Strain 1S1.</title>
        <authorList>
            <person name="Bromfield E.S.P."/>
            <person name="Cloutier S."/>
        </authorList>
    </citation>
    <scope>NUCLEOTIDE SEQUENCE [LARGE SCALE GENOMIC DNA]</scope>
    <source>
        <strain evidence="2">1S1</strain>
    </source>
</reference>